<evidence type="ECO:0000313" key="3">
    <source>
        <dbReference type="Proteomes" id="UP000570678"/>
    </source>
</evidence>
<sequence length="75" mass="7515">MRSDTRLPAKKATSASTVSDQIPIYLSAADLGVTVLTFLVGVGGTSGASAIAAAVGLGALAAGLLCLGWYLWLHP</sequence>
<comment type="caution">
    <text evidence="2">The sequence shown here is derived from an EMBL/GenBank/DDBJ whole genome shotgun (WGS) entry which is preliminary data.</text>
</comment>
<keyword evidence="1" id="KW-0472">Membrane</keyword>
<name>A0A846YIU9_9NOCA</name>
<proteinExistence type="predicted"/>
<protein>
    <submittedName>
        <fullName evidence="2">Uncharacterized protein</fullName>
    </submittedName>
</protein>
<feature type="transmembrane region" description="Helical" evidence="1">
    <location>
        <begin position="22"/>
        <end position="43"/>
    </location>
</feature>
<organism evidence="2 3">
    <name type="scientific">Nocardia flavorosea</name>
    <dbReference type="NCBI Taxonomy" id="53429"/>
    <lineage>
        <taxon>Bacteria</taxon>
        <taxon>Bacillati</taxon>
        <taxon>Actinomycetota</taxon>
        <taxon>Actinomycetes</taxon>
        <taxon>Mycobacteriales</taxon>
        <taxon>Nocardiaceae</taxon>
        <taxon>Nocardia</taxon>
    </lineage>
</organism>
<evidence type="ECO:0000256" key="1">
    <source>
        <dbReference type="SAM" id="Phobius"/>
    </source>
</evidence>
<accession>A0A846YIU9</accession>
<keyword evidence="3" id="KW-1185">Reference proteome</keyword>
<dbReference type="AlphaFoldDB" id="A0A846YIU9"/>
<dbReference type="Proteomes" id="UP000570678">
    <property type="component" value="Unassembled WGS sequence"/>
</dbReference>
<keyword evidence="1" id="KW-0812">Transmembrane</keyword>
<dbReference type="RefSeq" id="WP_157117077.1">
    <property type="nucleotide sequence ID" value="NZ_JAAXOT010000012.1"/>
</dbReference>
<feature type="transmembrane region" description="Helical" evidence="1">
    <location>
        <begin position="50"/>
        <end position="72"/>
    </location>
</feature>
<evidence type="ECO:0000313" key="2">
    <source>
        <dbReference type="EMBL" id="NKY58795.1"/>
    </source>
</evidence>
<keyword evidence="1" id="KW-1133">Transmembrane helix</keyword>
<dbReference type="EMBL" id="JAAXOT010000012">
    <property type="protein sequence ID" value="NKY58795.1"/>
    <property type="molecule type" value="Genomic_DNA"/>
</dbReference>
<gene>
    <name evidence="2" type="ORF">HGA15_22120</name>
</gene>
<reference evidence="2 3" key="1">
    <citation type="submission" date="2020-04" db="EMBL/GenBank/DDBJ databases">
        <title>MicrobeNet Type strains.</title>
        <authorList>
            <person name="Nicholson A.C."/>
        </authorList>
    </citation>
    <scope>NUCLEOTIDE SEQUENCE [LARGE SCALE GENOMIC DNA]</scope>
    <source>
        <strain evidence="2 3">JCM 3332</strain>
    </source>
</reference>